<proteinExistence type="predicted"/>
<accession>A0A3N1KRD8</accession>
<keyword evidence="2" id="KW-1185">Reference proteome</keyword>
<name>A0A3N1KRD8_9PROT</name>
<evidence type="ECO:0000313" key="2">
    <source>
        <dbReference type="Proteomes" id="UP000278222"/>
    </source>
</evidence>
<gene>
    <name evidence="1" type="ORF">EDC65_3795</name>
</gene>
<dbReference type="EMBL" id="RJKX01000015">
    <property type="protein sequence ID" value="ROP84443.1"/>
    <property type="molecule type" value="Genomic_DNA"/>
</dbReference>
<reference evidence="1 2" key="1">
    <citation type="submission" date="2018-11" db="EMBL/GenBank/DDBJ databases">
        <title>Genomic Encyclopedia of Type Strains, Phase IV (KMG-IV): sequencing the most valuable type-strain genomes for metagenomic binning, comparative biology and taxonomic classification.</title>
        <authorList>
            <person name="Goeker M."/>
        </authorList>
    </citation>
    <scope>NUCLEOTIDE SEQUENCE [LARGE SCALE GENOMIC DNA]</scope>
    <source>
        <strain evidence="1 2">DSM 5900</strain>
    </source>
</reference>
<dbReference type="AlphaFoldDB" id="A0A3N1KRD8"/>
<dbReference type="RefSeq" id="WP_170216585.1">
    <property type="nucleotide sequence ID" value="NZ_AP019700.1"/>
</dbReference>
<protein>
    <submittedName>
        <fullName evidence="1">Uncharacterized protein</fullName>
    </submittedName>
</protein>
<evidence type="ECO:0000313" key="1">
    <source>
        <dbReference type="EMBL" id="ROP84443.1"/>
    </source>
</evidence>
<organism evidence="1 2">
    <name type="scientific">Stella humosa</name>
    <dbReference type="NCBI Taxonomy" id="94"/>
    <lineage>
        <taxon>Bacteria</taxon>
        <taxon>Pseudomonadati</taxon>
        <taxon>Pseudomonadota</taxon>
        <taxon>Alphaproteobacteria</taxon>
        <taxon>Rhodospirillales</taxon>
        <taxon>Stellaceae</taxon>
        <taxon>Stella</taxon>
    </lineage>
</organism>
<dbReference type="Proteomes" id="UP000278222">
    <property type="component" value="Unassembled WGS sequence"/>
</dbReference>
<sequence>MTPRLAARGGWLPLVLLLLAGLAVLDAWQQADLAVLWLLPGAICG</sequence>
<comment type="caution">
    <text evidence="1">The sequence shown here is derived from an EMBL/GenBank/DDBJ whole genome shotgun (WGS) entry which is preliminary data.</text>
</comment>